<dbReference type="PROSITE" id="PS50294">
    <property type="entry name" value="WD_REPEATS_REGION"/>
    <property type="match status" value="3"/>
</dbReference>
<evidence type="ECO:0000256" key="3">
    <source>
        <dbReference type="PROSITE-ProRule" id="PRU00221"/>
    </source>
</evidence>
<sequence length="681" mass="76845">MESFTDDTEESRFFDAVEHITSEPDFVSDINNWEYDVWINTPQSVRDRRMKFIRWMGLYSIDVGEENFVAEYDSPKGGAFKGDMDRILGNSGAVLRTSVMMDELSSSQSSISSWNIDDLELSQGAHLGEFRSAEVEKVSQLSPPVHQLVQRDTEGHGNTPRMMNNLRNWWLCKFRSINCLMNANMKEDNVESNSFCQGQGSRFQRVKVRHCRRRLKELSALFMRQDIPAHEGSILTMKFSRDGQYLASAGKDKLVKVWRVVEEERFDTRDMPDVDPSCVCFSVNDLSELRPLMLEKDKISKTKTQRTPDLACIVFPPKIFRLQEAPLHVFQGHSGEILDLSWSKNNLLLSSSVDKTVRLWQLGVDNCLKVFLHSNYVTCIQFNPVSDDYFISGSIDGKVRIWAIDGCQVVGWTEAKDIITAVSHRPDGQGGVFGSITGTCQFFEISDNQLQLEAQICLTNKKSSPCKRITGFQFLPNDPSKLLVTCADSQVRIIDGMNVIAKYKGPRNCGNHLSASFTSDGKHIISASEDSSVHLWNYMGQEESSFLHPKAIRSFECFSADASVALPWPGLQTRNPMDRLQSRKLPGSSITYLPFSTSTRFLLSQEFFVDSSSKGSATWPEEKLPASNYEAESSMSKSQYKLFKNSCQNLSSSHAYGLVIVTAGWDGRIRSFHNYGLPATL</sequence>
<dbReference type="PRINTS" id="PR00320">
    <property type="entry name" value="GPROTEINBRPT"/>
</dbReference>
<dbReference type="PANTHER" id="PTHR14221">
    <property type="entry name" value="WD REPEAT DOMAIN 44"/>
    <property type="match status" value="1"/>
</dbReference>
<dbReference type="Pfam" id="PF00400">
    <property type="entry name" value="WD40"/>
    <property type="match status" value="4"/>
</dbReference>
<evidence type="ECO:0000256" key="2">
    <source>
        <dbReference type="ARBA" id="ARBA00022737"/>
    </source>
</evidence>
<dbReference type="InterPro" id="IPR040324">
    <property type="entry name" value="WDR44/Dgr2"/>
</dbReference>
<dbReference type="Proteomes" id="UP000250235">
    <property type="component" value="Unassembled WGS sequence"/>
</dbReference>
<dbReference type="PROSITE" id="PS50082">
    <property type="entry name" value="WD_REPEATS_2"/>
    <property type="match status" value="4"/>
</dbReference>
<gene>
    <name evidence="4" type="ORF">F511_17881</name>
</gene>
<dbReference type="InterPro" id="IPR020472">
    <property type="entry name" value="WD40_PAC1"/>
</dbReference>
<keyword evidence="2" id="KW-0677">Repeat</keyword>
<feature type="repeat" description="WD" evidence="3">
    <location>
        <begin position="514"/>
        <end position="537"/>
    </location>
</feature>
<dbReference type="Gene3D" id="2.130.10.10">
    <property type="entry name" value="YVTN repeat-like/Quinoprotein amine dehydrogenase"/>
    <property type="match status" value="2"/>
</dbReference>
<proteinExistence type="predicted"/>
<evidence type="ECO:0000313" key="5">
    <source>
        <dbReference type="Proteomes" id="UP000250235"/>
    </source>
</evidence>
<name>A0A2Z7CCZ9_9LAMI</name>
<evidence type="ECO:0000256" key="1">
    <source>
        <dbReference type="ARBA" id="ARBA00022574"/>
    </source>
</evidence>
<dbReference type="SMART" id="SM00320">
    <property type="entry name" value="WD40"/>
    <property type="match status" value="6"/>
</dbReference>
<dbReference type="AlphaFoldDB" id="A0A2Z7CCZ9"/>
<dbReference type="InterPro" id="IPR036322">
    <property type="entry name" value="WD40_repeat_dom_sf"/>
</dbReference>
<evidence type="ECO:0008006" key="6">
    <source>
        <dbReference type="Google" id="ProtNLM"/>
    </source>
</evidence>
<dbReference type="PANTHER" id="PTHR14221:SF57">
    <property type="entry name" value="TRANSDUCIN_WD40 REPEAT-LIKE SUPERFAMILY PROTEIN"/>
    <property type="match status" value="1"/>
</dbReference>
<feature type="repeat" description="WD" evidence="3">
    <location>
        <begin position="330"/>
        <end position="370"/>
    </location>
</feature>
<protein>
    <recommendedName>
        <fullName evidence="6">WD repeat-containing protein 44-like</fullName>
    </recommendedName>
</protein>
<feature type="repeat" description="WD" evidence="3">
    <location>
        <begin position="227"/>
        <end position="268"/>
    </location>
</feature>
<dbReference type="SUPFAM" id="SSF50978">
    <property type="entry name" value="WD40 repeat-like"/>
    <property type="match status" value="1"/>
</dbReference>
<reference evidence="4 5" key="1">
    <citation type="journal article" date="2015" name="Proc. Natl. Acad. Sci. U.S.A.">
        <title>The resurrection genome of Boea hygrometrica: A blueprint for survival of dehydration.</title>
        <authorList>
            <person name="Xiao L."/>
            <person name="Yang G."/>
            <person name="Zhang L."/>
            <person name="Yang X."/>
            <person name="Zhao S."/>
            <person name="Ji Z."/>
            <person name="Zhou Q."/>
            <person name="Hu M."/>
            <person name="Wang Y."/>
            <person name="Chen M."/>
            <person name="Xu Y."/>
            <person name="Jin H."/>
            <person name="Xiao X."/>
            <person name="Hu G."/>
            <person name="Bao F."/>
            <person name="Hu Y."/>
            <person name="Wan P."/>
            <person name="Li L."/>
            <person name="Deng X."/>
            <person name="Kuang T."/>
            <person name="Xiang C."/>
            <person name="Zhu J.K."/>
            <person name="Oliver M.J."/>
            <person name="He Y."/>
        </authorList>
    </citation>
    <scope>NUCLEOTIDE SEQUENCE [LARGE SCALE GENOMIC DNA]</scope>
    <source>
        <strain evidence="5">cv. XS01</strain>
    </source>
</reference>
<organism evidence="4 5">
    <name type="scientific">Dorcoceras hygrometricum</name>
    <dbReference type="NCBI Taxonomy" id="472368"/>
    <lineage>
        <taxon>Eukaryota</taxon>
        <taxon>Viridiplantae</taxon>
        <taxon>Streptophyta</taxon>
        <taxon>Embryophyta</taxon>
        <taxon>Tracheophyta</taxon>
        <taxon>Spermatophyta</taxon>
        <taxon>Magnoliopsida</taxon>
        <taxon>eudicotyledons</taxon>
        <taxon>Gunneridae</taxon>
        <taxon>Pentapetalae</taxon>
        <taxon>asterids</taxon>
        <taxon>lamiids</taxon>
        <taxon>Lamiales</taxon>
        <taxon>Gesneriaceae</taxon>
        <taxon>Didymocarpoideae</taxon>
        <taxon>Trichosporeae</taxon>
        <taxon>Loxocarpinae</taxon>
        <taxon>Dorcoceras</taxon>
    </lineage>
</organism>
<accession>A0A2Z7CCZ9</accession>
<feature type="repeat" description="WD" evidence="3">
    <location>
        <begin position="370"/>
        <end position="402"/>
    </location>
</feature>
<dbReference type="EMBL" id="KQ996473">
    <property type="protein sequence ID" value="KZV44902.1"/>
    <property type="molecule type" value="Genomic_DNA"/>
</dbReference>
<dbReference type="OrthoDB" id="408728at2759"/>
<evidence type="ECO:0000313" key="4">
    <source>
        <dbReference type="EMBL" id="KZV44902.1"/>
    </source>
</evidence>
<keyword evidence="1 3" id="KW-0853">WD repeat</keyword>
<keyword evidence="5" id="KW-1185">Reference proteome</keyword>
<dbReference type="InterPro" id="IPR015943">
    <property type="entry name" value="WD40/YVTN_repeat-like_dom_sf"/>
</dbReference>
<dbReference type="InterPro" id="IPR001680">
    <property type="entry name" value="WD40_rpt"/>
</dbReference>